<feature type="transmembrane region" description="Helical" evidence="1">
    <location>
        <begin position="71"/>
        <end position="90"/>
    </location>
</feature>
<dbReference type="Gene3D" id="3.30.70.270">
    <property type="match status" value="1"/>
</dbReference>
<dbReference type="RefSeq" id="WP_225670561.1">
    <property type="nucleotide sequence ID" value="NZ_JAEDAH010000002.1"/>
</dbReference>
<dbReference type="InterPro" id="IPR000160">
    <property type="entry name" value="GGDEF_dom"/>
</dbReference>
<dbReference type="InterPro" id="IPR052155">
    <property type="entry name" value="Biofilm_reg_signaling"/>
</dbReference>
<dbReference type="PANTHER" id="PTHR44757:SF2">
    <property type="entry name" value="BIOFILM ARCHITECTURE MAINTENANCE PROTEIN MBAA"/>
    <property type="match status" value="1"/>
</dbReference>
<sequence length="638" mass="71136">MVKGKERSPLLEYDNTALKSRRLMQISGITLVGLLLIILVADDRIRPFLMLGGLTLIAVLWLAAQRNPEKAASVFLWCLTMMLSSIAWVSEGVRDMSLLAYPSVLIFAAILGSKALFFSLLTLMVGFATIVGLLSLSGWHEPYYYELAPRHIVFTDVILILTGFSVYMLLRDQRKLLVNLKEENFRVRERELLIGDLANQDQLTGLYNRRFAETVFSELSDQCQCGDGRLALLFFDLDNFKPVNDSLGHAAGDLLLRELADRLKTVVAKDDILCRFGGDEFLVLTCFSSNDQGYVTNLADQLIAAASIPFYIQSTRIEVSGSIGIAIAPEHGDVFSELCRHADAAMYQAKEDGRHVYRIYDDSMSKASAAKLSMMADLREALVNKEFQVYYQPQIDLASRQVCGAEALIRWQRRDGSFVPPDEFIPLAESSGIIADIGCWVLREACRDCAGWRQAGFTHMSVSVNLSYVQFRDGELECRVRKALDRVGLPAQALELELTESMLIGESPHIQKQIAAIRAMGVNFAIDDFGTGYSNLGYLRRFSATRLKIDKSFVMDMGGAAKDKPLVRAIIQMCDSLGLEAVAEGVEDNETVRELLALGCHQGQGYLWSKAITNDAFLCWLSEYGKQDLSDPFDYAQL</sequence>
<dbReference type="Pfam" id="PF00990">
    <property type="entry name" value="GGDEF"/>
    <property type="match status" value="1"/>
</dbReference>
<dbReference type="Pfam" id="PF00563">
    <property type="entry name" value="EAL"/>
    <property type="match status" value="1"/>
</dbReference>
<feature type="transmembrane region" description="Helical" evidence="1">
    <location>
        <begin position="120"/>
        <end position="139"/>
    </location>
</feature>
<dbReference type="PROSITE" id="PS50887">
    <property type="entry name" value="GGDEF"/>
    <property type="match status" value="1"/>
</dbReference>
<evidence type="ECO:0000313" key="4">
    <source>
        <dbReference type="EMBL" id="MCA6062060.1"/>
    </source>
</evidence>
<reference evidence="4 5" key="1">
    <citation type="submission" date="2020-12" db="EMBL/GenBank/DDBJ databases">
        <title>Novel Thalassolituus-related marine hydrocarbonoclastic bacteria mediated algae-derived hydrocarbons mineralization in twilight zone of the northern South China Sea.</title>
        <authorList>
            <person name="Dong C."/>
        </authorList>
    </citation>
    <scope>NUCLEOTIDE SEQUENCE [LARGE SCALE GENOMIC DNA]</scope>
    <source>
        <strain evidence="4 5">IMCC1826</strain>
    </source>
</reference>
<evidence type="ECO:0000313" key="5">
    <source>
        <dbReference type="Proteomes" id="UP000714380"/>
    </source>
</evidence>
<keyword evidence="1" id="KW-0812">Transmembrane</keyword>
<keyword evidence="1" id="KW-1133">Transmembrane helix</keyword>
<dbReference type="Gene3D" id="3.20.20.450">
    <property type="entry name" value="EAL domain"/>
    <property type="match status" value="1"/>
</dbReference>
<dbReference type="PANTHER" id="PTHR44757">
    <property type="entry name" value="DIGUANYLATE CYCLASE DGCP"/>
    <property type="match status" value="1"/>
</dbReference>
<feature type="transmembrane region" description="Helical" evidence="1">
    <location>
        <begin position="23"/>
        <end position="41"/>
    </location>
</feature>
<feature type="transmembrane region" description="Helical" evidence="1">
    <location>
        <begin position="47"/>
        <end position="64"/>
    </location>
</feature>
<feature type="domain" description="GGDEF" evidence="3">
    <location>
        <begin position="228"/>
        <end position="362"/>
    </location>
</feature>
<proteinExistence type="predicted"/>
<feature type="transmembrane region" description="Helical" evidence="1">
    <location>
        <begin position="151"/>
        <end position="170"/>
    </location>
</feature>
<dbReference type="CDD" id="cd01949">
    <property type="entry name" value="GGDEF"/>
    <property type="match status" value="1"/>
</dbReference>
<dbReference type="InterPro" id="IPR029787">
    <property type="entry name" value="Nucleotide_cyclase"/>
</dbReference>
<accession>A0ABS7ZNX8</accession>
<evidence type="ECO:0000259" key="2">
    <source>
        <dbReference type="PROSITE" id="PS50883"/>
    </source>
</evidence>
<keyword evidence="5" id="KW-1185">Reference proteome</keyword>
<feature type="domain" description="EAL" evidence="2">
    <location>
        <begin position="371"/>
        <end position="625"/>
    </location>
</feature>
<dbReference type="InterPro" id="IPR035919">
    <property type="entry name" value="EAL_sf"/>
</dbReference>
<comment type="caution">
    <text evidence="4">The sequence shown here is derived from an EMBL/GenBank/DDBJ whole genome shotgun (WGS) entry which is preliminary data.</text>
</comment>
<evidence type="ECO:0000259" key="3">
    <source>
        <dbReference type="PROSITE" id="PS50887"/>
    </source>
</evidence>
<protein>
    <submittedName>
        <fullName evidence="4">EAL domain-containing protein</fullName>
    </submittedName>
</protein>
<name>A0ABS7ZNX8_9GAMM</name>
<dbReference type="NCBIfam" id="TIGR00254">
    <property type="entry name" value="GGDEF"/>
    <property type="match status" value="1"/>
</dbReference>
<dbReference type="SUPFAM" id="SSF55073">
    <property type="entry name" value="Nucleotide cyclase"/>
    <property type="match status" value="1"/>
</dbReference>
<dbReference type="Proteomes" id="UP000714380">
    <property type="component" value="Unassembled WGS sequence"/>
</dbReference>
<dbReference type="CDD" id="cd01948">
    <property type="entry name" value="EAL"/>
    <property type="match status" value="1"/>
</dbReference>
<dbReference type="SUPFAM" id="SSF141868">
    <property type="entry name" value="EAL domain-like"/>
    <property type="match status" value="1"/>
</dbReference>
<dbReference type="PROSITE" id="PS50883">
    <property type="entry name" value="EAL"/>
    <property type="match status" value="1"/>
</dbReference>
<evidence type="ECO:0000256" key="1">
    <source>
        <dbReference type="SAM" id="Phobius"/>
    </source>
</evidence>
<dbReference type="InterPro" id="IPR001633">
    <property type="entry name" value="EAL_dom"/>
</dbReference>
<dbReference type="EMBL" id="JAEDAH010000002">
    <property type="protein sequence ID" value="MCA6062060.1"/>
    <property type="molecule type" value="Genomic_DNA"/>
</dbReference>
<dbReference type="SMART" id="SM00052">
    <property type="entry name" value="EAL"/>
    <property type="match status" value="1"/>
</dbReference>
<dbReference type="InterPro" id="IPR043128">
    <property type="entry name" value="Rev_trsase/Diguanyl_cyclase"/>
</dbReference>
<organism evidence="4 5">
    <name type="scientific">Thalassolituus marinus</name>
    <dbReference type="NCBI Taxonomy" id="671053"/>
    <lineage>
        <taxon>Bacteria</taxon>
        <taxon>Pseudomonadati</taxon>
        <taxon>Pseudomonadota</taxon>
        <taxon>Gammaproteobacteria</taxon>
        <taxon>Oceanospirillales</taxon>
        <taxon>Oceanospirillaceae</taxon>
        <taxon>Thalassolituus</taxon>
    </lineage>
</organism>
<gene>
    <name evidence="4" type="ORF">I9W95_00405</name>
</gene>
<dbReference type="SMART" id="SM00267">
    <property type="entry name" value="GGDEF"/>
    <property type="match status" value="1"/>
</dbReference>
<keyword evidence="1" id="KW-0472">Membrane</keyword>